<accession>A0A4R5ANJ8</accession>
<evidence type="ECO:0000256" key="2">
    <source>
        <dbReference type="SAM" id="SignalP"/>
    </source>
</evidence>
<name>A0A4R5ANJ8_9ACTN</name>
<dbReference type="OrthoDB" id="3480038at2"/>
<organism evidence="3 4">
    <name type="scientific">Actinomadura rubrisoli</name>
    <dbReference type="NCBI Taxonomy" id="2530368"/>
    <lineage>
        <taxon>Bacteria</taxon>
        <taxon>Bacillati</taxon>
        <taxon>Actinomycetota</taxon>
        <taxon>Actinomycetes</taxon>
        <taxon>Streptosporangiales</taxon>
        <taxon>Thermomonosporaceae</taxon>
        <taxon>Actinomadura</taxon>
    </lineage>
</organism>
<feature type="region of interest" description="Disordered" evidence="1">
    <location>
        <begin position="36"/>
        <end position="58"/>
    </location>
</feature>
<feature type="signal peptide" evidence="2">
    <location>
        <begin position="1"/>
        <end position="20"/>
    </location>
</feature>
<sequence>MAHRTLVRSGCVLIAVAALAAACGGDDGGDSDAKKVYTVPSSATPKPAADAPDPGARDGIEGARAALQAFLRGQARGDAAVCRYVADGSAFLKGPALKGNCPLGVKNTVHVVRPLERQALRTVVVTGGRLSGEDAVIPFSALHWTSGTMTVSTLQPRFTLRRAEGTWQIVR</sequence>
<dbReference type="PROSITE" id="PS51257">
    <property type="entry name" value="PROKAR_LIPOPROTEIN"/>
    <property type="match status" value="1"/>
</dbReference>
<feature type="compositionally biased region" description="Low complexity" evidence="1">
    <location>
        <begin position="40"/>
        <end position="54"/>
    </location>
</feature>
<evidence type="ECO:0008006" key="5">
    <source>
        <dbReference type="Google" id="ProtNLM"/>
    </source>
</evidence>
<gene>
    <name evidence="3" type="ORF">E1298_34245</name>
</gene>
<keyword evidence="2" id="KW-0732">Signal</keyword>
<dbReference type="Proteomes" id="UP000294513">
    <property type="component" value="Unassembled WGS sequence"/>
</dbReference>
<keyword evidence="4" id="KW-1185">Reference proteome</keyword>
<comment type="caution">
    <text evidence="3">The sequence shown here is derived from an EMBL/GenBank/DDBJ whole genome shotgun (WGS) entry which is preliminary data.</text>
</comment>
<evidence type="ECO:0000313" key="3">
    <source>
        <dbReference type="EMBL" id="TDD73320.1"/>
    </source>
</evidence>
<evidence type="ECO:0000313" key="4">
    <source>
        <dbReference type="Proteomes" id="UP000294513"/>
    </source>
</evidence>
<feature type="chain" id="PRO_5020228935" description="Nuclear transport factor 2 family protein" evidence="2">
    <location>
        <begin position="21"/>
        <end position="171"/>
    </location>
</feature>
<proteinExistence type="predicted"/>
<reference evidence="3 4" key="1">
    <citation type="submission" date="2019-03" db="EMBL/GenBank/DDBJ databases">
        <title>Draft genome sequences of novel Actinobacteria.</title>
        <authorList>
            <person name="Sahin N."/>
            <person name="Ay H."/>
            <person name="Saygin H."/>
        </authorList>
    </citation>
    <scope>NUCLEOTIDE SEQUENCE [LARGE SCALE GENOMIC DNA]</scope>
    <source>
        <strain evidence="3 4">H3C3</strain>
    </source>
</reference>
<dbReference type="AlphaFoldDB" id="A0A4R5ANJ8"/>
<evidence type="ECO:0000256" key="1">
    <source>
        <dbReference type="SAM" id="MobiDB-lite"/>
    </source>
</evidence>
<protein>
    <recommendedName>
        <fullName evidence="5">Nuclear transport factor 2 family protein</fullName>
    </recommendedName>
</protein>
<dbReference type="EMBL" id="SMKU01000262">
    <property type="protein sequence ID" value="TDD73320.1"/>
    <property type="molecule type" value="Genomic_DNA"/>
</dbReference>
<dbReference type="RefSeq" id="WP_131900750.1">
    <property type="nucleotide sequence ID" value="NZ_SMKU01000262.1"/>
</dbReference>